<dbReference type="PANTHER" id="PTHR19143:SF458">
    <property type="entry name" value="FIBRINOGEN C-TERMINAL DOMAIN-CONTAINING PROTEIN-RELATED"/>
    <property type="match status" value="1"/>
</dbReference>
<sequence length="89" mass="10331">LSSRPVDCADVLNTEHSDSKVYTVWPKSRLTEKKGIDVFCDMDTDGGGWTIIQRRGNFSRPKDFFFKDWESYKNGFGDVERDFWLGKSL</sequence>
<dbReference type="InterPro" id="IPR002181">
    <property type="entry name" value="Fibrinogen_a/b/g_C_dom"/>
</dbReference>
<comment type="caution">
    <text evidence="2">The sequence shown here is derived from an EMBL/GenBank/DDBJ whole genome shotgun (WGS) entry which is preliminary data.</text>
</comment>
<dbReference type="InterPro" id="IPR014716">
    <property type="entry name" value="Fibrinogen_a/b/g_C_1"/>
</dbReference>
<proteinExistence type="predicted"/>
<dbReference type="PANTHER" id="PTHR19143">
    <property type="entry name" value="FIBRINOGEN/TENASCIN/ANGIOPOEITIN"/>
    <property type="match status" value="1"/>
</dbReference>
<dbReference type="NCBIfam" id="NF040941">
    <property type="entry name" value="GGGWT_bact"/>
    <property type="match status" value="1"/>
</dbReference>
<dbReference type="GO" id="GO:0005615">
    <property type="term" value="C:extracellular space"/>
    <property type="evidence" value="ECO:0007669"/>
    <property type="project" value="TreeGrafter"/>
</dbReference>
<protein>
    <submittedName>
        <fullName evidence="2">Techylectin-5A</fullName>
    </submittedName>
</protein>
<dbReference type="OrthoDB" id="10072423at2759"/>
<dbReference type="AlphaFoldDB" id="A0A4Y2FRA9"/>
<accession>A0A4Y2FRA9</accession>
<reference evidence="2 3" key="1">
    <citation type="journal article" date="2019" name="Sci. Rep.">
        <title>Orb-weaving spider Araneus ventricosus genome elucidates the spidroin gene catalogue.</title>
        <authorList>
            <person name="Kono N."/>
            <person name="Nakamura H."/>
            <person name="Ohtoshi R."/>
            <person name="Moran D.A.P."/>
            <person name="Shinohara A."/>
            <person name="Yoshida Y."/>
            <person name="Fujiwara M."/>
            <person name="Mori M."/>
            <person name="Tomita M."/>
            <person name="Arakawa K."/>
        </authorList>
    </citation>
    <scope>NUCLEOTIDE SEQUENCE [LARGE SCALE GENOMIC DNA]</scope>
</reference>
<keyword evidence="3" id="KW-1185">Reference proteome</keyword>
<feature type="non-terminal residue" evidence="2">
    <location>
        <position position="1"/>
    </location>
</feature>
<dbReference type="Pfam" id="PF00147">
    <property type="entry name" value="Fibrinogen_C"/>
    <property type="match status" value="1"/>
</dbReference>
<dbReference type="InterPro" id="IPR050373">
    <property type="entry name" value="Fibrinogen_C-term_domain"/>
</dbReference>
<dbReference type="PROSITE" id="PS51406">
    <property type="entry name" value="FIBRINOGEN_C_2"/>
    <property type="match status" value="1"/>
</dbReference>
<dbReference type="SUPFAM" id="SSF56496">
    <property type="entry name" value="Fibrinogen C-terminal domain-like"/>
    <property type="match status" value="1"/>
</dbReference>
<dbReference type="InterPro" id="IPR036056">
    <property type="entry name" value="Fibrinogen-like_C"/>
</dbReference>
<dbReference type="EMBL" id="BGPR01096706">
    <property type="protein sequence ID" value="GBM43005.1"/>
    <property type="molecule type" value="Genomic_DNA"/>
</dbReference>
<organism evidence="2 3">
    <name type="scientific">Araneus ventricosus</name>
    <name type="common">Orbweaver spider</name>
    <name type="synonym">Epeira ventricosa</name>
    <dbReference type="NCBI Taxonomy" id="182803"/>
    <lineage>
        <taxon>Eukaryota</taxon>
        <taxon>Metazoa</taxon>
        <taxon>Ecdysozoa</taxon>
        <taxon>Arthropoda</taxon>
        <taxon>Chelicerata</taxon>
        <taxon>Arachnida</taxon>
        <taxon>Araneae</taxon>
        <taxon>Araneomorphae</taxon>
        <taxon>Entelegynae</taxon>
        <taxon>Araneoidea</taxon>
        <taxon>Araneidae</taxon>
        <taxon>Araneus</taxon>
    </lineage>
</organism>
<gene>
    <name evidence="2" type="primary">TL5A_18</name>
    <name evidence="2" type="ORF">AVEN_63440_1</name>
</gene>
<name>A0A4Y2FRA9_ARAVE</name>
<evidence type="ECO:0000259" key="1">
    <source>
        <dbReference type="PROSITE" id="PS51406"/>
    </source>
</evidence>
<evidence type="ECO:0000313" key="3">
    <source>
        <dbReference type="Proteomes" id="UP000499080"/>
    </source>
</evidence>
<evidence type="ECO:0000313" key="2">
    <source>
        <dbReference type="EMBL" id="GBM43005.1"/>
    </source>
</evidence>
<feature type="domain" description="Fibrinogen C-terminal" evidence="1">
    <location>
        <begin position="1"/>
        <end position="89"/>
    </location>
</feature>
<dbReference type="Proteomes" id="UP000499080">
    <property type="component" value="Unassembled WGS sequence"/>
</dbReference>
<dbReference type="Gene3D" id="3.90.215.10">
    <property type="entry name" value="Gamma Fibrinogen, chain A, domain 1"/>
    <property type="match status" value="1"/>
</dbReference>